<evidence type="ECO:0000313" key="1">
    <source>
        <dbReference type="EMBL" id="MPN11109.1"/>
    </source>
</evidence>
<reference evidence="1" key="1">
    <citation type="submission" date="2019-08" db="EMBL/GenBank/DDBJ databases">
        <authorList>
            <person name="Kucharzyk K."/>
            <person name="Murdoch R.W."/>
            <person name="Higgins S."/>
            <person name="Loffler F."/>
        </authorList>
    </citation>
    <scope>NUCLEOTIDE SEQUENCE</scope>
</reference>
<name>A0A645FCN0_9ZZZZ</name>
<dbReference type="EMBL" id="VSSQ01057306">
    <property type="protein sequence ID" value="MPN11109.1"/>
    <property type="molecule type" value="Genomic_DNA"/>
</dbReference>
<protein>
    <submittedName>
        <fullName evidence="1">Uncharacterized protein</fullName>
    </submittedName>
</protein>
<sequence length="123" mass="13430">MDSLHQGFLFGPVFKLVVCRYDVKPLAAEDDTLGPGTSPLVAAYVQGYLKQPGLFAALPENGLLVHHPQENLLHDILCLFPVAQVEVADSQHIIGIAQIKRFDKRGRLGLIVQSCLPFVLSAI</sequence>
<comment type="caution">
    <text evidence="1">The sequence shown here is derived from an EMBL/GenBank/DDBJ whole genome shotgun (WGS) entry which is preliminary data.</text>
</comment>
<organism evidence="1">
    <name type="scientific">bioreactor metagenome</name>
    <dbReference type="NCBI Taxonomy" id="1076179"/>
    <lineage>
        <taxon>unclassified sequences</taxon>
        <taxon>metagenomes</taxon>
        <taxon>ecological metagenomes</taxon>
    </lineage>
</organism>
<proteinExistence type="predicted"/>
<accession>A0A645FCN0</accession>
<dbReference type="AlphaFoldDB" id="A0A645FCN0"/>
<gene>
    <name evidence="1" type="ORF">SDC9_158410</name>
</gene>